<evidence type="ECO:0000313" key="1">
    <source>
        <dbReference type="EMBL" id="SHI23965.1"/>
    </source>
</evidence>
<organism evidence="1 2">
    <name type="scientific">Sporobacter termitidis DSM 10068</name>
    <dbReference type="NCBI Taxonomy" id="1123282"/>
    <lineage>
        <taxon>Bacteria</taxon>
        <taxon>Bacillati</taxon>
        <taxon>Bacillota</taxon>
        <taxon>Clostridia</taxon>
        <taxon>Eubacteriales</taxon>
        <taxon>Oscillospiraceae</taxon>
        <taxon>Sporobacter</taxon>
    </lineage>
</organism>
<dbReference type="Proteomes" id="UP000183995">
    <property type="component" value="Unassembled WGS sequence"/>
</dbReference>
<evidence type="ECO:0000313" key="2">
    <source>
        <dbReference type="Proteomes" id="UP000183995"/>
    </source>
</evidence>
<name>A0A1M5ZI22_9FIRM</name>
<proteinExistence type="predicted"/>
<dbReference type="EMBL" id="FQXV01000022">
    <property type="protein sequence ID" value="SHI23965.1"/>
    <property type="molecule type" value="Genomic_DNA"/>
</dbReference>
<keyword evidence="2" id="KW-1185">Reference proteome</keyword>
<reference evidence="1 2" key="1">
    <citation type="submission" date="2016-11" db="EMBL/GenBank/DDBJ databases">
        <authorList>
            <person name="Jaros S."/>
            <person name="Januszkiewicz K."/>
            <person name="Wedrychowicz H."/>
        </authorList>
    </citation>
    <scope>NUCLEOTIDE SEQUENCE [LARGE SCALE GENOMIC DNA]</scope>
    <source>
        <strain evidence="1 2">DSM 10068</strain>
    </source>
</reference>
<feature type="non-terminal residue" evidence="1">
    <location>
        <position position="1"/>
    </location>
</feature>
<protein>
    <submittedName>
        <fullName evidence="1">Uncharacterized protein</fullName>
    </submittedName>
</protein>
<gene>
    <name evidence="1" type="ORF">SAMN02745823_03793</name>
</gene>
<sequence length="210" mass="22045">QKQYDALVNSEQYIKDNWEHWLGLAQSGKTLTTDEREEAKMAAAALGQAADKLYWSHGDPTLLTREEVRQYNTLTGLSGALESKESGVEATILGAANMIPVDKIGKALRDNIPAFGEYQDSLYSDRNVAELMAKSNLSENAQAAHPGLYLAGNLAGNAALTAAGGGVLRGLGIASQAARDAIMFGTLGTVGSAANQDWSAPGGKGSCTEV</sequence>
<dbReference type="RefSeq" id="WP_207650782.1">
    <property type="nucleotide sequence ID" value="NZ_FQXV01000022.1"/>
</dbReference>
<accession>A0A1M5ZI22</accession>
<dbReference type="AlphaFoldDB" id="A0A1M5ZI22"/>